<proteinExistence type="predicted"/>
<evidence type="ECO:0008006" key="4">
    <source>
        <dbReference type="Google" id="ProtNLM"/>
    </source>
</evidence>
<sequence length="226" mass="25978">MLTALFALCLTTTGRAQAVSVDPVLTGMILEFTQKAKSQYKSQEEMMALQTTGHIWLKEEVDKARKCQEEFDKYLSTFRSILGYAAQTYGFYYEINNLSNNMGRLTDQIGSSPTNAIAVALHQRRNDIYVDIINLSVGIVNNIRQVCLDNKMTEKQRIELVFSIRPKLKDMNHKLVLLTKLVKHTNLAMVWYEIEHRALPHEGRAGIIEEGFERWRLSSKSVKVRH</sequence>
<accession>A0A3E4R8B2</accession>
<feature type="signal peptide" evidence="1">
    <location>
        <begin position="1"/>
        <end position="18"/>
    </location>
</feature>
<evidence type="ECO:0000313" key="3">
    <source>
        <dbReference type="Proteomes" id="UP000260795"/>
    </source>
</evidence>
<evidence type="ECO:0000313" key="2">
    <source>
        <dbReference type="EMBL" id="RGL16461.1"/>
    </source>
</evidence>
<organism evidence="2 3">
    <name type="scientific">Bacteroides uniformis</name>
    <dbReference type="NCBI Taxonomy" id="820"/>
    <lineage>
        <taxon>Bacteria</taxon>
        <taxon>Pseudomonadati</taxon>
        <taxon>Bacteroidota</taxon>
        <taxon>Bacteroidia</taxon>
        <taxon>Bacteroidales</taxon>
        <taxon>Bacteroidaceae</taxon>
        <taxon>Bacteroides</taxon>
    </lineage>
</organism>
<reference evidence="2 3" key="1">
    <citation type="submission" date="2018-08" db="EMBL/GenBank/DDBJ databases">
        <title>A genome reference for cultivated species of the human gut microbiota.</title>
        <authorList>
            <person name="Zou Y."/>
            <person name="Xue W."/>
            <person name="Luo G."/>
        </authorList>
    </citation>
    <scope>NUCLEOTIDE SEQUENCE [LARGE SCALE GENOMIC DNA]</scope>
    <source>
        <strain evidence="2 3">TF08-13</strain>
    </source>
</reference>
<feature type="chain" id="PRO_5017705705" description="DUF4141 domain-containing protein" evidence="1">
    <location>
        <begin position="19"/>
        <end position="226"/>
    </location>
</feature>
<gene>
    <name evidence="2" type="ORF">DXC80_03785</name>
</gene>
<dbReference type="AlphaFoldDB" id="A0A3E4R8B2"/>
<keyword evidence="1" id="KW-0732">Signal</keyword>
<evidence type="ECO:0000256" key="1">
    <source>
        <dbReference type="SAM" id="SignalP"/>
    </source>
</evidence>
<protein>
    <recommendedName>
        <fullName evidence="4">DUF4141 domain-containing protein</fullName>
    </recommendedName>
</protein>
<dbReference type="EMBL" id="QSRK01000004">
    <property type="protein sequence ID" value="RGL16461.1"/>
    <property type="molecule type" value="Genomic_DNA"/>
</dbReference>
<dbReference type="Proteomes" id="UP000260795">
    <property type="component" value="Unassembled WGS sequence"/>
</dbReference>
<name>A0A3E4R8B2_BACUN</name>
<comment type="caution">
    <text evidence="2">The sequence shown here is derived from an EMBL/GenBank/DDBJ whole genome shotgun (WGS) entry which is preliminary data.</text>
</comment>